<evidence type="ECO:0000256" key="1">
    <source>
        <dbReference type="SAM" id="MobiDB-lite"/>
    </source>
</evidence>
<evidence type="ECO:0000313" key="2">
    <source>
        <dbReference type="EMBL" id="APX10297.1"/>
    </source>
</evidence>
<evidence type="ECO:0000313" key="3">
    <source>
        <dbReference type="Proteomes" id="UP000186336"/>
    </source>
</evidence>
<gene>
    <name evidence="2" type="ORF">BWR18_00215</name>
</gene>
<protein>
    <submittedName>
        <fullName evidence="2">Uncharacterized protein</fullName>
    </submittedName>
</protein>
<dbReference type="Proteomes" id="UP000186336">
    <property type="component" value="Chromosome"/>
</dbReference>
<dbReference type="STRING" id="299262.BWR18_00215"/>
<sequence length="310" mass="32429">MGGTAFSACSPAIPVAQLGDDPFEGGIGGTGIVGLMTGTGSVLVNGLRVEVTPNTRIFAANRRASDSLLVPGRTLTLLARARLGRFEAQRIDIDDPLTGILLRQGEGFAVNSTPVRGIAGLAARMGERVTVGGIWQQDGAVQASLLQAAPQGDDIVSGVLEGSAGGGWRIGQTPLAPPRGQSLIAGQFVVARGQFTHGRLDASSLRFGRFRERGDTLRQLSVEGYLEQVATAPGFRLAGLGHSFDQRLQLGGFANSRAVYFGPYTGRFVARRAVLLPEAAGQRASLLRPADGTTRADALSGDRARTVPTR</sequence>
<dbReference type="EMBL" id="CP019312">
    <property type="protein sequence ID" value="APX10297.1"/>
    <property type="molecule type" value="Genomic_DNA"/>
</dbReference>
<proteinExistence type="predicted"/>
<keyword evidence="3" id="KW-1185">Reference proteome</keyword>
<dbReference type="AlphaFoldDB" id="A0A1P8MQF1"/>
<organism evidence="2 3">
    <name type="scientific">Tateyamaria omphalii</name>
    <dbReference type="NCBI Taxonomy" id="299262"/>
    <lineage>
        <taxon>Bacteria</taxon>
        <taxon>Pseudomonadati</taxon>
        <taxon>Pseudomonadota</taxon>
        <taxon>Alphaproteobacteria</taxon>
        <taxon>Rhodobacterales</taxon>
        <taxon>Roseobacteraceae</taxon>
        <taxon>Tateyamaria</taxon>
    </lineage>
</organism>
<feature type="compositionally biased region" description="Basic and acidic residues" evidence="1">
    <location>
        <begin position="300"/>
        <end position="310"/>
    </location>
</feature>
<accession>A0A1P8MQF1</accession>
<reference evidence="2 3" key="1">
    <citation type="submission" date="2017-01" db="EMBL/GenBank/DDBJ databases">
        <title>Complete genome of Tateyamaria omphalii DOK1-4 isolated from seawater in Dokdo.</title>
        <authorList>
            <person name="Kim J.H."/>
            <person name="Chi W.-J."/>
        </authorList>
    </citation>
    <scope>NUCLEOTIDE SEQUENCE [LARGE SCALE GENOMIC DNA]</scope>
    <source>
        <strain evidence="2 3">DOK1-4</strain>
    </source>
</reference>
<name>A0A1P8MQF1_9RHOB</name>
<dbReference type="KEGG" id="tom:BWR18_00215"/>
<feature type="region of interest" description="Disordered" evidence="1">
    <location>
        <begin position="291"/>
        <end position="310"/>
    </location>
</feature>